<evidence type="ECO:0000313" key="2">
    <source>
        <dbReference type="Proteomes" id="UP000278627"/>
    </source>
</evidence>
<dbReference type="AlphaFoldDB" id="A0A0N4TMD2"/>
<dbReference type="WBParaSite" id="BPAG_0000959401-mRNA-1">
    <property type="protein sequence ID" value="BPAG_0000959401-mRNA-1"/>
    <property type="gene ID" value="BPAG_0000959401"/>
</dbReference>
<gene>
    <name evidence="1" type="ORF">BPAG_LOCUS9556</name>
</gene>
<organism evidence="3">
    <name type="scientific">Brugia pahangi</name>
    <name type="common">Filarial nematode worm</name>
    <dbReference type="NCBI Taxonomy" id="6280"/>
    <lineage>
        <taxon>Eukaryota</taxon>
        <taxon>Metazoa</taxon>
        <taxon>Ecdysozoa</taxon>
        <taxon>Nematoda</taxon>
        <taxon>Chromadorea</taxon>
        <taxon>Rhabditida</taxon>
        <taxon>Spirurina</taxon>
        <taxon>Spiruromorpha</taxon>
        <taxon>Filarioidea</taxon>
        <taxon>Onchocercidae</taxon>
        <taxon>Brugia</taxon>
    </lineage>
</organism>
<evidence type="ECO:0000313" key="1">
    <source>
        <dbReference type="EMBL" id="VDN90742.1"/>
    </source>
</evidence>
<reference evidence="1 2" key="2">
    <citation type="submission" date="2018-11" db="EMBL/GenBank/DDBJ databases">
        <authorList>
            <consortium name="Pathogen Informatics"/>
        </authorList>
    </citation>
    <scope>NUCLEOTIDE SEQUENCE [LARGE SCALE GENOMIC DNA]</scope>
</reference>
<sequence>MQHAHATSTSILRSLKLLPIIPQLGRVFISSIIDVLNAIKSTQRNTDCKDKKAKASQIDAYKPYLEKAKASQIDAYKPYLELFQWLFEF</sequence>
<evidence type="ECO:0000313" key="3">
    <source>
        <dbReference type="WBParaSite" id="BPAG_0000959401-mRNA-1"/>
    </source>
</evidence>
<reference evidence="3" key="1">
    <citation type="submission" date="2017-02" db="UniProtKB">
        <authorList>
            <consortium name="WormBaseParasite"/>
        </authorList>
    </citation>
    <scope>IDENTIFICATION</scope>
</reference>
<dbReference type="Proteomes" id="UP000278627">
    <property type="component" value="Unassembled WGS sequence"/>
</dbReference>
<proteinExistence type="predicted"/>
<protein>
    <submittedName>
        <fullName evidence="3">CBF domain-containing protein</fullName>
    </submittedName>
</protein>
<name>A0A0N4TMD2_BRUPA</name>
<accession>A0A0N4TMD2</accession>
<dbReference type="EMBL" id="UZAD01013159">
    <property type="protein sequence ID" value="VDN90742.1"/>
    <property type="molecule type" value="Genomic_DNA"/>
</dbReference>
<keyword evidence="2" id="KW-1185">Reference proteome</keyword>